<organism evidence="5 6">
    <name type="scientific">Novilysobacter avium</name>
    <dbReference type="NCBI Taxonomy" id="2781023"/>
    <lineage>
        <taxon>Bacteria</taxon>
        <taxon>Pseudomonadati</taxon>
        <taxon>Pseudomonadota</taxon>
        <taxon>Gammaproteobacteria</taxon>
        <taxon>Lysobacterales</taxon>
        <taxon>Lysobacteraceae</taxon>
        <taxon>Novilysobacter</taxon>
    </lineage>
</organism>
<dbReference type="Pfam" id="PF00814">
    <property type="entry name" value="TsaD"/>
    <property type="match status" value="1"/>
</dbReference>
<dbReference type="Gene3D" id="3.30.420.40">
    <property type="match status" value="2"/>
</dbReference>
<dbReference type="RefSeq" id="WP_194034186.1">
    <property type="nucleotide sequence ID" value="NZ_CP063657.1"/>
</dbReference>
<dbReference type="EMBL" id="CP063657">
    <property type="protein sequence ID" value="QOW21622.1"/>
    <property type="molecule type" value="Genomic_DNA"/>
</dbReference>
<feature type="domain" description="Gcp-like" evidence="4">
    <location>
        <begin position="28"/>
        <end position="160"/>
    </location>
</feature>
<dbReference type="InterPro" id="IPR000905">
    <property type="entry name" value="Gcp-like_dom"/>
</dbReference>
<evidence type="ECO:0000313" key="5">
    <source>
        <dbReference type="EMBL" id="QOW21622.1"/>
    </source>
</evidence>
<evidence type="ECO:0000256" key="3">
    <source>
        <dbReference type="ARBA" id="ARBA00032446"/>
    </source>
</evidence>
<evidence type="ECO:0000259" key="4">
    <source>
        <dbReference type="Pfam" id="PF00814"/>
    </source>
</evidence>
<evidence type="ECO:0000256" key="1">
    <source>
        <dbReference type="ARBA" id="ARBA00010493"/>
    </source>
</evidence>
<reference evidence="5 6" key="1">
    <citation type="submission" date="2020-10" db="EMBL/GenBank/DDBJ databases">
        <title>complete genome sequencing of Lysobacter sp. H23M41.</title>
        <authorList>
            <person name="Bae J.-W."/>
            <person name="Lee S.-Y."/>
        </authorList>
    </citation>
    <scope>NUCLEOTIDE SEQUENCE [LARGE SCALE GENOMIC DNA]</scope>
    <source>
        <strain evidence="5 6">H23M41</strain>
    </source>
</reference>
<evidence type="ECO:0000256" key="2">
    <source>
        <dbReference type="ARBA" id="ARBA00019012"/>
    </source>
</evidence>
<dbReference type="InterPro" id="IPR043129">
    <property type="entry name" value="ATPase_NBD"/>
</dbReference>
<gene>
    <name evidence="5" type="primary">tsaB</name>
    <name evidence="5" type="ORF">INQ42_10315</name>
</gene>
<comment type="similarity">
    <text evidence="1">Belongs to the KAE1 / TsaD family. TsaB subfamily.</text>
</comment>
<dbReference type="CDD" id="cd24032">
    <property type="entry name" value="ASKHA_NBD_TsaB"/>
    <property type="match status" value="1"/>
</dbReference>
<dbReference type="PANTHER" id="PTHR11735:SF11">
    <property type="entry name" value="TRNA THREONYLCARBAMOYLADENOSINE BIOSYNTHESIS PROTEIN TSAB"/>
    <property type="match status" value="1"/>
</dbReference>
<sequence>MKLLAFELATEACSVALWVDGEVLERFEIAPRRHAELALPWADAVLAEAGIARAQLDAIAVGRGPGAFTGVRLAIAIGQGIALALDRPILPVSTLAALAVGAVRADHHPDQPRADQVEEGVAHRVLASIDARMGEVYVGAFRVHDGDAVLIGSEAVLAPDAVTLPDGDAGWLGAGTGFVAAEGALRTRLSAQLAAVDADSLPRAGDVARLAARMWLRGEALAPERVEPAYLRNQVALTISEQKALRAEKHRG</sequence>
<dbReference type="SUPFAM" id="SSF53067">
    <property type="entry name" value="Actin-like ATPase domain"/>
    <property type="match status" value="2"/>
</dbReference>
<dbReference type="InterPro" id="IPR022496">
    <property type="entry name" value="T6A_TsaB"/>
</dbReference>
<keyword evidence="6" id="KW-1185">Reference proteome</keyword>
<dbReference type="Proteomes" id="UP000593932">
    <property type="component" value="Chromosome"/>
</dbReference>
<protein>
    <recommendedName>
        <fullName evidence="2">tRNA threonylcarbamoyladenosine biosynthesis protein TsaB</fullName>
    </recommendedName>
    <alternativeName>
        <fullName evidence="3">t(6)A37 threonylcarbamoyladenosine biosynthesis protein TsaB</fullName>
    </alternativeName>
</protein>
<proteinExistence type="inferred from homology"/>
<dbReference type="NCBIfam" id="TIGR03725">
    <property type="entry name" value="T6A_YeaZ"/>
    <property type="match status" value="1"/>
</dbReference>
<name>A0A7S6UJU6_9GAMM</name>
<accession>A0A7S6UJU6</accession>
<evidence type="ECO:0000313" key="6">
    <source>
        <dbReference type="Proteomes" id="UP000593932"/>
    </source>
</evidence>
<dbReference type="PANTHER" id="PTHR11735">
    <property type="entry name" value="TRNA N6-ADENOSINE THREONYLCARBAMOYLTRANSFERASE"/>
    <property type="match status" value="1"/>
</dbReference>